<dbReference type="CDD" id="cd21109">
    <property type="entry name" value="SPASM"/>
    <property type="match status" value="1"/>
</dbReference>
<keyword evidence="2" id="KW-0479">Metal-binding</keyword>
<accession>A0A426RXD1</accession>
<dbReference type="GO" id="GO:0003824">
    <property type="term" value="F:catalytic activity"/>
    <property type="evidence" value="ECO:0007669"/>
    <property type="project" value="InterPro"/>
</dbReference>
<comment type="caution">
    <text evidence="6">The sequence shown here is derived from an EMBL/GenBank/DDBJ whole genome shotgun (WGS) entry which is preliminary data.</text>
</comment>
<dbReference type="SFLD" id="SFLDG01067">
    <property type="entry name" value="SPASM/twitch_domain_containing"/>
    <property type="match status" value="1"/>
</dbReference>
<dbReference type="PANTHER" id="PTHR11228:SF7">
    <property type="entry name" value="PQQA PEPTIDE CYCLASE"/>
    <property type="match status" value="1"/>
</dbReference>
<dbReference type="PANTHER" id="PTHR11228">
    <property type="entry name" value="RADICAL SAM DOMAIN PROTEIN"/>
    <property type="match status" value="1"/>
</dbReference>
<name>A0A426RXD1_9ACTN</name>
<keyword evidence="1" id="KW-0949">S-adenosyl-L-methionine</keyword>
<gene>
    <name evidence="6" type="ORF">CQW44_34800</name>
</gene>
<evidence type="ECO:0000256" key="3">
    <source>
        <dbReference type="ARBA" id="ARBA00023004"/>
    </source>
</evidence>
<reference evidence="6 7" key="1">
    <citation type="submission" date="2017-10" db="EMBL/GenBank/DDBJ databases">
        <title>Draft genome of actinobacteria isolated from guarana (Paullinia cupana (Mart.) Ducke.</title>
        <authorList>
            <person name="Siqueira K.A."/>
            <person name="Liotti R.G."/>
            <person name="Mendes T.A."/>
            <person name="Soares M.A."/>
        </authorList>
    </citation>
    <scope>NUCLEOTIDE SEQUENCE [LARGE SCALE GENOMIC DNA]</scope>
    <source>
        <strain evidence="6 7">199</strain>
    </source>
</reference>
<sequence>MLRSARCLFSSGGRRLRQRNLPAAERIFAPGGRDVDAQIPLSAPPSMELVYFGLFDNCNARCNMCECWLAPRADLPLAHYRNVLSAVLSLRPRAVRFTGGEPLIFAELPELVSQAAVEGVRVSVISNGRILGPGKIRALIDSGCTEMVLSIDALRENHDRIRGTPGLFDRCMEAVADLHEAKMAYGVNTVLQALGADDLASLGETLRTQPNPPSWWHLIPVRGDDALRPSAVQRARMRELIPRLRERMSQAGTRLVAADDPFLDAGPEPCTVPTFTSYVRADTGDIFGCNMLVYADPPLGNVLRWRAQDAWNSLEAHSLRDRCATGTNRSCSRCDPSSKAMNHVLRELAASVAPEESL</sequence>
<dbReference type="GO" id="GO:0046872">
    <property type="term" value="F:metal ion binding"/>
    <property type="evidence" value="ECO:0007669"/>
    <property type="project" value="UniProtKB-KW"/>
</dbReference>
<evidence type="ECO:0000313" key="7">
    <source>
        <dbReference type="Proteomes" id="UP000276379"/>
    </source>
</evidence>
<keyword evidence="3" id="KW-0408">Iron</keyword>
<dbReference type="InterPro" id="IPR058240">
    <property type="entry name" value="rSAM_sf"/>
</dbReference>
<dbReference type="Gene3D" id="3.20.20.70">
    <property type="entry name" value="Aldolase class I"/>
    <property type="match status" value="1"/>
</dbReference>
<dbReference type="SFLD" id="SFLDS00029">
    <property type="entry name" value="Radical_SAM"/>
    <property type="match status" value="1"/>
</dbReference>
<evidence type="ECO:0000313" key="6">
    <source>
        <dbReference type="EMBL" id="RRQ79237.1"/>
    </source>
</evidence>
<dbReference type="EMBL" id="PDES01000019">
    <property type="protein sequence ID" value="RRQ79237.1"/>
    <property type="molecule type" value="Genomic_DNA"/>
</dbReference>
<keyword evidence="7" id="KW-1185">Reference proteome</keyword>
<dbReference type="InterPro" id="IPR013785">
    <property type="entry name" value="Aldolase_TIM"/>
</dbReference>
<evidence type="ECO:0000256" key="4">
    <source>
        <dbReference type="ARBA" id="ARBA00023014"/>
    </source>
</evidence>
<dbReference type="PROSITE" id="PS51918">
    <property type="entry name" value="RADICAL_SAM"/>
    <property type="match status" value="1"/>
</dbReference>
<dbReference type="InterPro" id="IPR050377">
    <property type="entry name" value="Radical_SAM_PqqE_MftC-like"/>
</dbReference>
<dbReference type="AlphaFoldDB" id="A0A426RXD1"/>
<feature type="domain" description="Radical SAM core" evidence="5">
    <location>
        <begin position="42"/>
        <end position="251"/>
    </location>
</feature>
<dbReference type="Pfam" id="PF04055">
    <property type="entry name" value="Radical_SAM"/>
    <property type="match status" value="1"/>
</dbReference>
<protein>
    <recommendedName>
        <fullName evidence="5">Radical SAM core domain-containing protein</fullName>
    </recommendedName>
</protein>
<dbReference type="Proteomes" id="UP000276379">
    <property type="component" value="Unassembled WGS sequence"/>
</dbReference>
<dbReference type="CDD" id="cd01335">
    <property type="entry name" value="Radical_SAM"/>
    <property type="match status" value="1"/>
</dbReference>
<evidence type="ECO:0000256" key="1">
    <source>
        <dbReference type="ARBA" id="ARBA00022691"/>
    </source>
</evidence>
<evidence type="ECO:0000256" key="2">
    <source>
        <dbReference type="ARBA" id="ARBA00022723"/>
    </source>
</evidence>
<evidence type="ECO:0000259" key="5">
    <source>
        <dbReference type="PROSITE" id="PS51918"/>
    </source>
</evidence>
<organism evidence="6 7">
    <name type="scientific">Streptomyces griseofuscus</name>
    <dbReference type="NCBI Taxonomy" id="146922"/>
    <lineage>
        <taxon>Bacteria</taxon>
        <taxon>Bacillati</taxon>
        <taxon>Actinomycetota</taxon>
        <taxon>Actinomycetes</taxon>
        <taxon>Kitasatosporales</taxon>
        <taxon>Streptomycetaceae</taxon>
        <taxon>Streptomyces</taxon>
    </lineage>
</organism>
<dbReference type="GO" id="GO:0051536">
    <property type="term" value="F:iron-sulfur cluster binding"/>
    <property type="evidence" value="ECO:0007669"/>
    <property type="project" value="UniProtKB-KW"/>
</dbReference>
<dbReference type="SUPFAM" id="SSF102114">
    <property type="entry name" value="Radical SAM enzymes"/>
    <property type="match status" value="1"/>
</dbReference>
<proteinExistence type="predicted"/>
<keyword evidence="4" id="KW-0411">Iron-sulfur</keyword>
<dbReference type="InterPro" id="IPR007197">
    <property type="entry name" value="rSAM"/>
</dbReference>